<keyword evidence="5" id="KW-0690">Ribosome biogenesis</keyword>
<dbReference type="GO" id="GO:0120330">
    <property type="term" value="C:rixosome complex"/>
    <property type="evidence" value="ECO:0007669"/>
    <property type="project" value="UniProtKB-UniRule"/>
</dbReference>
<proteinExistence type="inferred from homology"/>
<evidence type="ECO:0000313" key="7">
    <source>
        <dbReference type="EMBL" id="KAJ3256264.1"/>
    </source>
</evidence>
<reference evidence="7" key="1">
    <citation type="submission" date="2020-05" db="EMBL/GenBank/DDBJ databases">
        <title>Phylogenomic resolution of chytrid fungi.</title>
        <authorList>
            <person name="Stajich J.E."/>
            <person name="Amses K."/>
            <person name="Simmons R."/>
            <person name="Seto K."/>
            <person name="Myers J."/>
            <person name="Bonds A."/>
            <person name="Quandt C.A."/>
            <person name="Barry K."/>
            <person name="Liu P."/>
            <person name="Grigoriev I."/>
            <person name="Longcore J.E."/>
            <person name="James T.Y."/>
        </authorList>
    </citation>
    <scope>NUCLEOTIDE SEQUENCE</scope>
    <source>
        <strain evidence="7">PLAUS21</strain>
    </source>
</reference>
<dbReference type="InterPro" id="IPR024679">
    <property type="entry name" value="Ipi1_N"/>
</dbReference>
<organism evidence="7 8">
    <name type="scientific">Boothiomyces macroporosus</name>
    <dbReference type="NCBI Taxonomy" id="261099"/>
    <lineage>
        <taxon>Eukaryota</taxon>
        <taxon>Fungi</taxon>
        <taxon>Fungi incertae sedis</taxon>
        <taxon>Chytridiomycota</taxon>
        <taxon>Chytridiomycota incertae sedis</taxon>
        <taxon>Chytridiomycetes</taxon>
        <taxon>Rhizophydiales</taxon>
        <taxon>Terramycetaceae</taxon>
        <taxon>Boothiomyces</taxon>
    </lineage>
</organism>
<dbReference type="InterPro" id="IPR011989">
    <property type="entry name" value="ARM-like"/>
</dbReference>
<comment type="subcellular location">
    <subcellularLocation>
        <location evidence="2 5">Nucleus</location>
    </subcellularLocation>
</comment>
<evidence type="ECO:0000256" key="5">
    <source>
        <dbReference type="RuleBase" id="RU368021"/>
    </source>
</evidence>
<keyword evidence="8" id="KW-1185">Reference proteome</keyword>
<evidence type="ECO:0000256" key="3">
    <source>
        <dbReference type="ARBA" id="ARBA00006427"/>
    </source>
</evidence>
<accession>A0AAD5Y7P8</accession>
<dbReference type="Gene3D" id="1.25.10.10">
    <property type="entry name" value="Leucine-rich Repeat Variant"/>
    <property type="match status" value="1"/>
</dbReference>
<evidence type="ECO:0000259" key="6">
    <source>
        <dbReference type="Pfam" id="PF12333"/>
    </source>
</evidence>
<dbReference type="Proteomes" id="UP001210925">
    <property type="component" value="Unassembled WGS sequence"/>
</dbReference>
<evidence type="ECO:0000256" key="2">
    <source>
        <dbReference type="ARBA" id="ARBA00004123"/>
    </source>
</evidence>
<dbReference type="GO" id="GO:0006364">
    <property type="term" value="P:rRNA processing"/>
    <property type="evidence" value="ECO:0007669"/>
    <property type="project" value="UniProtKB-UniRule"/>
</dbReference>
<evidence type="ECO:0000256" key="4">
    <source>
        <dbReference type="ARBA" id="ARBA00023242"/>
    </source>
</evidence>
<dbReference type="PANTHER" id="PTHR16056:SF2">
    <property type="entry name" value="TESTIS-EXPRESSED PROTEIN 10"/>
    <property type="match status" value="1"/>
</dbReference>
<dbReference type="AlphaFoldDB" id="A0AAD5Y7P8"/>
<keyword evidence="4 5" id="KW-0539">Nucleus</keyword>
<dbReference type="InterPro" id="IPR016024">
    <property type="entry name" value="ARM-type_fold"/>
</dbReference>
<sequence length="617" mass="72295">MKKKQKDFEKKKLKVGKKQVKENQTNTTFKSSRIVLPVQTLLQSDKEYLQSLITNLFHQNTQTRQEAPVKILALLSSNPQLVTDNYNLVLPPICRSIIDTDDIVRKNTLNLIKALDIPQVYFNLFIVYTRNAMTHINERIRNTGLRVLKVLLGYPFFKDFHADIRENFVLLFKGNIDKVELLETFYVYLQMVKEYHQLESLDSIENYIDSQPKVQLKKGKVDLFKPHWPESRIDLFGYKTKETKKAQESIVPILINYWIEASAVLTKNEIKPTKELKVCSLIVSILLYFNLHDYKQLLTSHFSSMYPFGENKKITNIVEEMNIKYGLIKVHIGDTAGLESLVFSLISNYAEFIPEFFMLIKKIQTPEILRKLQKIQAKTTSATLQKQLFYLLNDEKFILSLPKQLYLIRNDISFTLDIIEKIRNYLIRYPLDLTEMLIPIIYKNGIFGPLKLWPLDLQFKFLSLFNYMDLTDSVIEGFLTLCKIDTLLLLFTYDLFKNKSLNFKLTCLLGLRKNGEKIDNHMHVFADTLKKESGDYDDIIQEYIDQNFNAVLLLAKTRDLHIQILHKLKDMDWGELVGLDWYMSKPEVFELVDPSLYSRMKENEIAIEMLAQHEIES</sequence>
<comment type="similarity">
    <text evidence="3 5">Belongs to the IPI1/TEX10 family.</text>
</comment>
<name>A0AAD5Y7P8_9FUNG</name>
<dbReference type="GO" id="GO:0005634">
    <property type="term" value="C:nucleus"/>
    <property type="evidence" value="ECO:0007669"/>
    <property type="project" value="UniProtKB-SubCell"/>
</dbReference>
<dbReference type="EMBL" id="JADGKB010000053">
    <property type="protein sequence ID" value="KAJ3256264.1"/>
    <property type="molecule type" value="Genomic_DNA"/>
</dbReference>
<comment type="caution">
    <text evidence="7">The sequence shown here is derived from an EMBL/GenBank/DDBJ whole genome shotgun (WGS) entry which is preliminary data.</text>
</comment>
<feature type="domain" description="Pre-rRNA-processing protein Ipi1 N-terminal" evidence="6">
    <location>
        <begin position="121"/>
        <end position="154"/>
    </location>
</feature>
<gene>
    <name evidence="7" type="primary">IPI1</name>
    <name evidence="7" type="ORF">HK103_005627</name>
</gene>
<dbReference type="PANTHER" id="PTHR16056">
    <property type="entry name" value="REGULATOR OF MICROTUBULE DYNAMICS PROTEIN"/>
    <property type="match status" value="1"/>
</dbReference>
<dbReference type="SUPFAM" id="SSF48371">
    <property type="entry name" value="ARM repeat"/>
    <property type="match status" value="1"/>
</dbReference>
<dbReference type="Pfam" id="PF12333">
    <property type="entry name" value="Ipi1_N"/>
    <property type="match status" value="1"/>
</dbReference>
<evidence type="ECO:0000313" key="8">
    <source>
        <dbReference type="Proteomes" id="UP001210925"/>
    </source>
</evidence>
<protein>
    <recommendedName>
        <fullName evidence="5">Pre-rRNA-processing protein</fullName>
    </recommendedName>
</protein>
<comment type="function">
    <text evidence="1 5">Component of the RIX1 complex required for processing of ITS2 sequences from 35S pre-rRNA.</text>
</comment>
<keyword evidence="5" id="KW-0698">rRNA processing</keyword>
<evidence type="ECO:0000256" key="1">
    <source>
        <dbReference type="ARBA" id="ARBA00002355"/>
    </source>
</evidence>
<comment type="subunit">
    <text evidence="5">Component of the RIX1 complex.</text>
</comment>